<dbReference type="Proteomes" id="UP001054820">
    <property type="component" value="Chromosome"/>
</dbReference>
<feature type="domain" description="Glucosamine/galactosamine-6-phosphate isomerase" evidence="8">
    <location>
        <begin position="14"/>
        <end position="233"/>
    </location>
</feature>
<evidence type="ECO:0000256" key="6">
    <source>
        <dbReference type="ARBA" id="ARBA00020337"/>
    </source>
</evidence>
<comment type="function">
    <text evidence="2 7">Hydrolysis of 6-phosphogluconolactone to 6-phosphogluconate.</text>
</comment>
<dbReference type="SUPFAM" id="SSF100950">
    <property type="entry name" value="NagB/RpiA/CoA transferase-like"/>
    <property type="match status" value="1"/>
</dbReference>
<reference evidence="9" key="1">
    <citation type="journal article" date="2022" name="Arch. Microbiol.">
        <title>Thiomicrorhabdus immobilis sp. nov., a mesophilic sulfur-oxidizing bacterium isolated from sediment of a brackish lake in northern Japan.</title>
        <authorList>
            <person name="Kojima H."/>
            <person name="Mochizuki J."/>
            <person name="Kanda M."/>
            <person name="Watanabe T."/>
            <person name="Fukui M."/>
        </authorList>
    </citation>
    <scope>NUCLEOTIDE SEQUENCE</scope>
    <source>
        <strain evidence="9">Am19</strain>
    </source>
</reference>
<dbReference type="InterPro" id="IPR006148">
    <property type="entry name" value="Glc/Gal-6P_isomerase"/>
</dbReference>
<dbReference type="Gene3D" id="3.40.50.1360">
    <property type="match status" value="1"/>
</dbReference>
<accession>A0ABM7MFW7</accession>
<dbReference type="PANTHER" id="PTHR11054:SF0">
    <property type="entry name" value="6-PHOSPHOGLUCONOLACTONASE"/>
    <property type="match status" value="1"/>
</dbReference>
<evidence type="ECO:0000259" key="8">
    <source>
        <dbReference type="Pfam" id="PF01182"/>
    </source>
</evidence>
<dbReference type="NCBIfam" id="TIGR01198">
    <property type="entry name" value="pgl"/>
    <property type="match status" value="1"/>
</dbReference>
<comment type="catalytic activity">
    <reaction evidence="1 7">
        <text>6-phospho-D-glucono-1,5-lactone + H2O = 6-phospho-D-gluconate + H(+)</text>
        <dbReference type="Rhea" id="RHEA:12556"/>
        <dbReference type="ChEBI" id="CHEBI:15377"/>
        <dbReference type="ChEBI" id="CHEBI:15378"/>
        <dbReference type="ChEBI" id="CHEBI:57955"/>
        <dbReference type="ChEBI" id="CHEBI:58759"/>
        <dbReference type="EC" id="3.1.1.31"/>
    </reaction>
</comment>
<evidence type="ECO:0000256" key="2">
    <source>
        <dbReference type="ARBA" id="ARBA00002681"/>
    </source>
</evidence>
<dbReference type="InterPro" id="IPR037171">
    <property type="entry name" value="NagB/RpiA_transferase-like"/>
</dbReference>
<evidence type="ECO:0000256" key="7">
    <source>
        <dbReference type="RuleBase" id="RU365095"/>
    </source>
</evidence>
<evidence type="ECO:0000256" key="4">
    <source>
        <dbReference type="ARBA" id="ARBA00010662"/>
    </source>
</evidence>
<sequence length="242" mass="27206">MANTLPENWLVFDEAEQLAQKLTSEILQIAQQAIQQKGAFHFVTAGGSTPNRCYQLLSQAQADWQYWHIYMGDERVLPFNHPERNSQALLNHWLKNNLIPVKNIHFINTEAGAQKSAKAYAKLIASVDHFDVCLLGMGEDGHTASLFPGHKDCESVQEVFTEQVHNQPSLIIIENNSPKPPSQRVSLSYFAFNKCDLVIKLITGDGKREAVQLWLTEGAELPIQKVKGKQTKVYISQEALPI</sequence>
<name>A0ABM7MFW7_9GAMM</name>
<comment type="pathway">
    <text evidence="3 7">Carbohydrate degradation; pentose phosphate pathway; D-ribulose 5-phosphate from D-glucose 6-phosphate (oxidative stage): step 2/3.</text>
</comment>
<dbReference type="RefSeq" id="WP_237261854.1">
    <property type="nucleotide sequence ID" value="NZ_AP024202.1"/>
</dbReference>
<dbReference type="InterPro" id="IPR005900">
    <property type="entry name" value="6-phosphogluconolactonase_DevB"/>
</dbReference>
<dbReference type="EMBL" id="AP024202">
    <property type="protein sequence ID" value="BCN94392.1"/>
    <property type="molecule type" value="Genomic_DNA"/>
</dbReference>
<dbReference type="Pfam" id="PF01182">
    <property type="entry name" value="Glucosamine_iso"/>
    <property type="match status" value="1"/>
</dbReference>
<evidence type="ECO:0000256" key="1">
    <source>
        <dbReference type="ARBA" id="ARBA00000832"/>
    </source>
</evidence>
<dbReference type="PANTHER" id="PTHR11054">
    <property type="entry name" value="6-PHOSPHOGLUCONOLACTONASE"/>
    <property type="match status" value="1"/>
</dbReference>
<dbReference type="EC" id="3.1.1.31" evidence="5 7"/>
<dbReference type="CDD" id="cd01400">
    <property type="entry name" value="6PGL"/>
    <property type="match status" value="1"/>
</dbReference>
<dbReference type="InterPro" id="IPR039104">
    <property type="entry name" value="6PGL"/>
</dbReference>
<protein>
    <recommendedName>
        <fullName evidence="6 7">6-phosphogluconolactonase</fullName>
        <shortName evidence="7">6PGL</shortName>
        <ecNumber evidence="5 7">3.1.1.31</ecNumber>
    </recommendedName>
</protein>
<comment type="similarity">
    <text evidence="4 7">Belongs to the glucosamine/galactosamine-6-phosphate isomerase family. 6-phosphogluconolactonase subfamily.</text>
</comment>
<evidence type="ECO:0000313" key="10">
    <source>
        <dbReference type="Proteomes" id="UP001054820"/>
    </source>
</evidence>
<organism evidence="9 10">
    <name type="scientific">Thiomicrorhabdus immobilis</name>
    <dbReference type="NCBI Taxonomy" id="2791037"/>
    <lineage>
        <taxon>Bacteria</taxon>
        <taxon>Pseudomonadati</taxon>
        <taxon>Pseudomonadota</taxon>
        <taxon>Gammaproteobacteria</taxon>
        <taxon>Thiotrichales</taxon>
        <taxon>Piscirickettsiaceae</taxon>
        <taxon>Thiomicrorhabdus</taxon>
    </lineage>
</organism>
<evidence type="ECO:0000256" key="5">
    <source>
        <dbReference type="ARBA" id="ARBA00013198"/>
    </source>
</evidence>
<evidence type="ECO:0000313" key="9">
    <source>
        <dbReference type="EMBL" id="BCN94392.1"/>
    </source>
</evidence>
<gene>
    <name evidence="7" type="primary">pgl</name>
    <name evidence="9" type="ORF">THMIRHAM_21770</name>
</gene>
<proteinExistence type="inferred from homology"/>
<keyword evidence="7" id="KW-0378">Hydrolase</keyword>
<keyword evidence="10" id="KW-1185">Reference proteome</keyword>
<evidence type="ECO:0000256" key="3">
    <source>
        <dbReference type="ARBA" id="ARBA00004961"/>
    </source>
</evidence>